<dbReference type="Proteomes" id="UP000699042">
    <property type="component" value="Unassembled WGS sequence"/>
</dbReference>
<sequence length="113" mass="12753">MVDVEQTEGQVETRQEGKEQGAKRRLACKSILLPLVPSSLFLSFPSSFFLVQPRRVLLLERFCRIRDTPGIGLEERGCAGFEIWVDHSDRYRTVAGSRPTVRCELQGQGACLK</sequence>
<proteinExistence type="predicted"/>
<protein>
    <submittedName>
        <fullName evidence="3">Uncharacterized protein</fullName>
    </submittedName>
</protein>
<name>A0A9P7R1C2_9PEZI</name>
<evidence type="ECO:0000256" key="2">
    <source>
        <dbReference type="SAM" id="Phobius"/>
    </source>
</evidence>
<evidence type="ECO:0000256" key="1">
    <source>
        <dbReference type="SAM" id="MobiDB-lite"/>
    </source>
</evidence>
<dbReference type="EMBL" id="JAESDN010000008">
    <property type="protein sequence ID" value="KAG7047007.1"/>
    <property type="molecule type" value="Genomic_DNA"/>
</dbReference>
<feature type="transmembrane region" description="Helical" evidence="2">
    <location>
        <begin position="31"/>
        <end position="51"/>
    </location>
</feature>
<evidence type="ECO:0000313" key="3">
    <source>
        <dbReference type="EMBL" id="KAG7047007.1"/>
    </source>
</evidence>
<accession>A0A9P7R1C2</accession>
<evidence type="ECO:0000313" key="4">
    <source>
        <dbReference type="Proteomes" id="UP000699042"/>
    </source>
</evidence>
<keyword evidence="2" id="KW-0472">Membrane</keyword>
<organism evidence="3 4">
    <name type="scientific">Colletotrichum scovillei</name>
    <dbReference type="NCBI Taxonomy" id="1209932"/>
    <lineage>
        <taxon>Eukaryota</taxon>
        <taxon>Fungi</taxon>
        <taxon>Dikarya</taxon>
        <taxon>Ascomycota</taxon>
        <taxon>Pezizomycotina</taxon>
        <taxon>Sordariomycetes</taxon>
        <taxon>Hypocreomycetidae</taxon>
        <taxon>Glomerellales</taxon>
        <taxon>Glomerellaceae</taxon>
        <taxon>Colletotrichum</taxon>
        <taxon>Colletotrichum acutatum species complex</taxon>
    </lineage>
</organism>
<reference evidence="3" key="1">
    <citation type="submission" date="2021-05" db="EMBL/GenBank/DDBJ databases">
        <title>Comparative genomics of three Colletotrichum scovillei strains and genetic complementation revealed genes involved fungal growth and virulence on chili pepper.</title>
        <authorList>
            <person name="Hsieh D.-K."/>
            <person name="Chuang S.-C."/>
            <person name="Chen C.-Y."/>
            <person name="Chao Y.-T."/>
            <person name="Lu M.-Y.J."/>
            <person name="Lee M.-H."/>
            <person name="Shih M.-C."/>
        </authorList>
    </citation>
    <scope>NUCLEOTIDE SEQUENCE</scope>
    <source>
        <strain evidence="3">Coll-153</strain>
    </source>
</reference>
<feature type="region of interest" description="Disordered" evidence="1">
    <location>
        <begin position="1"/>
        <end position="22"/>
    </location>
</feature>
<gene>
    <name evidence="3" type="ORF">JMJ77_015224</name>
</gene>
<comment type="caution">
    <text evidence="3">The sequence shown here is derived from an EMBL/GenBank/DDBJ whole genome shotgun (WGS) entry which is preliminary data.</text>
</comment>
<keyword evidence="2" id="KW-0812">Transmembrane</keyword>
<keyword evidence="2" id="KW-1133">Transmembrane helix</keyword>
<dbReference type="AlphaFoldDB" id="A0A9P7R1C2"/>
<keyword evidence="4" id="KW-1185">Reference proteome</keyword>
<feature type="compositionally biased region" description="Basic and acidic residues" evidence="1">
    <location>
        <begin position="11"/>
        <end position="22"/>
    </location>
</feature>